<dbReference type="Pfam" id="PF02140">
    <property type="entry name" value="SUEL_Lectin"/>
    <property type="match status" value="2"/>
</dbReference>
<dbReference type="AlphaFoldDB" id="H2XW20"/>
<feature type="domain" description="SUEL-type lectin" evidence="1">
    <location>
        <begin position="1"/>
        <end position="57"/>
    </location>
</feature>
<dbReference type="Gene3D" id="2.60.120.740">
    <property type="match status" value="2"/>
</dbReference>
<protein>
    <submittedName>
        <fullName evidence="2">D-galactoside-specific lectin-like</fullName>
    </submittedName>
</protein>
<dbReference type="InParanoid" id="H2XW20"/>
<evidence type="ECO:0000313" key="3">
    <source>
        <dbReference type="Proteomes" id="UP000008144"/>
    </source>
</evidence>
<keyword evidence="3" id="KW-1185">Reference proteome</keyword>
<evidence type="ECO:0000313" key="2">
    <source>
        <dbReference type="Ensembl" id="ENSCINP00000033854.1"/>
    </source>
</evidence>
<reference evidence="2" key="3">
    <citation type="submission" date="2025-09" db="UniProtKB">
        <authorList>
            <consortium name="Ensembl"/>
        </authorList>
    </citation>
    <scope>IDENTIFICATION</scope>
</reference>
<sequence length="163" mass="18295">RPNTNIQSTSCASTSSNEIIKDACQGQNGCRLDARNSIFGDPCRGTPKYIYMSYTCIYPTCSNPIPTVRVICERQRRIINCGTGKRIGVLTGFYGRTNKLTFIAIRCPSRAIRSSRCKSRSSFRRIHNTCHGKQRCAITATNTVFGNPCNGTYKYIKMSYVCY</sequence>
<name>H2XW20_CIOIN</name>
<evidence type="ECO:0000259" key="1">
    <source>
        <dbReference type="PROSITE" id="PS50228"/>
    </source>
</evidence>
<dbReference type="Proteomes" id="UP000008144">
    <property type="component" value="Unassembled WGS sequence"/>
</dbReference>
<dbReference type="HOGENOM" id="CLU_078349_1_0_1"/>
<feature type="domain" description="SUEL-type lectin" evidence="1">
    <location>
        <begin position="71"/>
        <end position="163"/>
    </location>
</feature>
<organism evidence="2 3">
    <name type="scientific">Ciona intestinalis</name>
    <name type="common">Transparent sea squirt</name>
    <name type="synonym">Ascidia intestinalis</name>
    <dbReference type="NCBI Taxonomy" id="7719"/>
    <lineage>
        <taxon>Eukaryota</taxon>
        <taxon>Metazoa</taxon>
        <taxon>Chordata</taxon>
        <taxon>Tunicata</taxon>
        <taxon>Ascidiacea</taxon>
        <taxon>Phlebobranchia</taxon>
        <taxon>Cionidae</taxon>
        <taxon>Ciona</taxon>
    </lineage>
</organism>
<dbReference type="OMA" id="NYGRTEN"/>
<accession>H2XW20</accession>
<gene>
    <name evidence="2" type="primary">LOC101242233</name>
</gene>
<reference evidence="3" key="1">
    <citation type="journal article" date="2002" name="Science">
        <title>The draft genome of Ciona intestinalis: insights into chordate and vertebrate origins.</title>
        <authorList>
            <person name="Dehal P."/>
            <person name="Satou Y."/>
            <person name="Campbell R.K."/>
            <person name="Chapman J."/>
            <person name="Degnan B."/>
            <person name="De Tomaso A."/>
            <person name="Davidson B."/>
            <person name="Di Gregorio A."/>
            <person name="Gelpke M."/>
            <person name="Goodstein D.M."/>
            <person name="Harafuji N."/>
            <person name="Hastings K.E."/>
            <person name="Ho I."/>
            <person name="Hotta K."/>
            <person name="Huang W."/>
            <person name="Kawashima T."/>
            <person name="Lemaire P."/>
            <person name="Martinez D."/>
            <person name="Meinertzhagen I.A."/>
            <person name="Necula S."/>
            <person name="Nonaka M."/>
            <person name="Putnam N."/>
            <person name="Rash S."/>
            <person name="Saiga H."/>
            <person name="Satake M."/>
            <person name="Terry A."/>
            <person name="Yamada L."/>
            <person name="Wang H.G."/>
            <person name="Awazu S."/>
            <person name="Azumi K."/>
            <person name="Boore J."/>
            <person name="Branno M."/>
            <person name="Chin-Bow S."/>
            <person name="DeSantis R."/>
            <person name="Doyle S."/>
            <person name="Francino P."/>
            <person name="Keys D.N."/>
            <person name="Haga S."/>
            <person name="Hayashi H."/>
            <person name="Hino K."/>
            <person name="Imai K.S."/>
            <person name="Inaba K."/>
            <person name="Kano S."/>
            <person name="Kobayashi K."/>
            <person name="Kobayashi M."/>
            <person name="Lee B.I."/>
            <person name="Makabe K.W."/>
            <person name="Manohar C."/>
            <person name="Matassi G."/>
            <person name="Medina M."/>
            <person name="Mochizuki Y."/>
            <person name="Mount S."/>
            <person name="Morishita T."/>
            <person name="Miura S."/>
            <person name="Nakayama A."/>
            <person name="Nishizaka S."/>
            <person name="Nomoto H."/>
            <person name="Ohta F."/>
            <person name="Oishi K."/>
            <person name="Rigoutsos I."/>
            <person name="Sano M."/>
            <person name="Sasaki A."/>
            <person name="Sasakura Y."/>
            <person name="Shoguchi E."/>
            <person name="Shin-i T."/>
            <person name="Spagnuolo A."/>
            <person name="Stainier D."/>
            <person name="Suzuki M.M."/>
            <person name="Tassy O."/>
            <person name="Takatori N."/>
            <person name="Tokuoka M."/>
            <person name="Yagi K."/>
            <person name="Yoshizaki F."/>
            <person name="Wada S."/>
            <person name="Zhang C."/>
            <person name="Hyatt P.D."/>
            <person name="Larimer F."/>
            <person name="Detter C."/>
            <person name="Doggett N."/>
            <person name="Glavina T."/>
            <person name="Hawkins T."/>
            <person name="Richardson P."/>
            <person name="Lucas S."/>
            <person name="Kohara Y."/>
            <person name="Levine M."/>
            <person name="Satoh N."/>
            <person name="Rokhsar D.S."/>
        </authorList>
    </citation>
    <scope>NUCLEOTIDE SEQUENCE [LARGE SCALE GENOMIC DNA]</scope>
</reference>
<dbReference type="PANTHER" id="PTHR46780">
    <property type="entry name" value="PROTEIN EVA-1"/>
    <property type="match status" value="1"/>
</dbReference>
<dbReference type="PROSITE" id="PS50228">
    <property type="entry name" value="SUEL_LECTIN"/>
    <property type="match status" value="2"/>
</dbReference>
<dbReference type="InterPro" id="IPR043159">
    <property type="entry name" value="Lectin_gal-bd_sf"/>
</dbReference>
<proteinExistence type="predicted"/>
<reference evidence="2" key="2">
    <citation type="submission" date="2025-08" db="UniProtKB">
        <authorList>
            <consortium name="Ensembl"/>
        </authorList>
    </citation>
    <scope>IDENTIFICATION</scope>
</reference>
<dbReference type="GO" id="GO:0030246">
    <property type="term" value="F:carbohydrate binding"/>
    <property type="evidence" value="ECO:0007669"/>
    <property type="project" value="InterPro"/>
</dbReference>
<dbReference type="InterPro" id="IPR000922">
    <property type="entry name" value="Lectin_gal-bd_dom"/>
</dbReference>
<dbReference type="GeneTree" id="ENSGT00940000154285"/>
<dbReference type="Ensembl" id="ENSCINT00000032104.1">
    <property type="protein sequence ID" value="ENSCINP00000033854.1"/>
    <property type="gene ID" value="ENSCING00000018796.1"/>
</dbReference>